<reference evidence="3" key="1">
    <citation type="submission" date="2022-11" db="UniProtKB">
        <authorList>
            <consortium name="WormBaseParasite"/>
        </authorList>
    </citation>
    <scope>IDENTIFICATION</scope>
</reference>
<keyword evidence="1" id="KW-0175">Coiled coil</keyword>
<evidence type="ECO:0000313" key="2">
    <source>
        <dbReference type="Proteomes" id="UP000887565"/>
    </source>
</evidence>
<dbReference type="WBParaSite" id="nRc.2.0.1.t12402-RA">
    <property type="protein sequence ID" value="nRc.2.0.1.t12402-RA"/>
    <property type="gene ID" value="nRc.2.0.1.g12402"/>
</dbReference>
<dbReference type="Proteomes" id="UP000887565">
    <property type="component" value="Unplaced"/>
</dbReference>
<feature type="coiled-coil region" evidence="1">
    <location>
        <begin position="18"/>
        <end position="80"/>
    </location>
</feature>
<sequence length="299" mass="34684">MTESCALVGAIGDLVIGMQEDRQRIKSLKSELSDLKLELEELQDEVEQMVQLVMTNLRRLASMEALAVKLQQSLDGVQQQASRIVIGTESIAKDTLRITKVMVDQEKKIDYGLCWKGSRHVTHEGLTRLYFYNYHQSEGSDYKYFQTFKEFRRMALWCIDWEQPACTTHTSSMSYMRQQGEKSLMWRIYKNHFKFLYACHHTKVNFRKTCLLYKKQVYPMSAPLNRLAKKPALLGCYIVPNIDIVDTKKAISIPLYESDVIKAVNRSIGVHYPFEAFGCHMEPNNYYPSCNISSILEPY</sequence>
<name>A0A915IES8_ROMCU</name>
<dbReference type="CDD" id="cd14686">
    <property type="entry name" value="bZIP"/>
    <property type="match status" value="1"/>
</dbReference>
<dbReference type="AlphaFoldDB" id="A0A915IES8"/>
<keyword evidence="2" id="KW-1185">Reference proteome</keyword>
<evidence type="ECO:0000256" key="1">
    <source>
        <dbReference type="SAM" id="Coils"/>
    </source>
</evidence>
<proteinExistence type="predicted"/>
<protein>
    <submittedName>
        <fullName evidence="3">Uncharacterized protein</fullName>
    </submittedName>
</protein>
<accession>A0A915IES8</accession>
<organism evidence="2 3">
    <name type="scientific">Romanomermis culicivorax</name>
    <name type="common">Nematode worm</name>
    <dbReference type="NCBI Taxonomy" id="13658"/>
    <lineage>
        <taxon>Eukaryota</taxon>
        <taxon>Metazoa</taxon>
        <taxon>Ecdysozoa</taxon>
        <taxon>Nematoda</taxon>
        <taxon>Enoplea</taxon>
        <taxon>Dorylaimia</taxon>
        <taxon>Mermithida</taxon>
        <taxon>Mermithoidea</taxon>
        <taxon>Mermithidae</taxon>
        <taxon>Romanomermis</taxon>
    </lineage>
</organism>
<evidence type="ECO:0000313" key="3">
    <source>
        <dbReference type="WBParaSite" id="nRc.2.0.1.t12402-RA"/>
    </source>
</evidence>